<gene>
    <name evidence="2" type="ORF">P9H32_03810</name>
</gene>
<reference evidence="2 3" key="1">
    <citation type="journal article" date="2024" name="Appl. Environ. Microbiol.">
        <title>Pontiella agarivorans sp. nov., a novel marine anaerobic bacterium capable of degrading macroalgal polysaccharides and fixing nitrogen.</title>
        <authorList>
            <person name="Liu N."/>
            <person name="Kivenson V."/>
            <person name="Peng X."/>
            <person name="Cui Z."/>
            <person name="Lankiewicz T.S."/>
            <person name="Gosselin K.M."/>
            <person name="English C.J."/>
            <person name="Blair E.M."/>
            <person name="O'Malley M.A."/>
            <person name="Valentine D.L."/>
        </authorList>
    </citation>
    <scope>NUCLEOTIDE SEQUENCE [LARGE SCALE GENOMIC DNA]</scope>
    <source>
        <strain evidence="2 3">NLcol2</strain>
    </source>
</reference>
<keyword evidence="3" id="KW-1185">Reference proteome</keyword>
<keyword evidence="1" id="KW-1133">Transmembrane helix</keyword>
<evidence type="ECO:0000313" key="3">
    <source>
        <dbReference type="Proteomes" id="UP001290861"/>
    </source>
</evidence>
<evidence type="ECO:0000256" key="1">
    <source>
        <dbReference type="SAM" id="Phobius"/>
    </source>
</evidence>
<comment type="caution">
    <text evidence="2">The sequence shown here is derived from an EMBL/GenBank/DDBJ whole genome shotgun (WGS) entry which is preliminary data.</text>
</comment>
<dbReference type="EMBL" id="JARVCO010000004">
    <property type="protein sequence ID" value="MDZ8117740.1"/>
    <property type="molecule type" value="Genomic_DNA"/>
</dbReference>
<evidence type="ECO:0000313" key="2">
    <source>
        <dbReference type="EMBL" id="MDZ8117740.1"/>
    </source>
</evidence>
<organism evidence="2 3">
    <name type="scientific">Pontiella agarivorans</name>
    <dbReference type="NCBI Taxonomy" id="3038953"/>
    <lineage>
        <taxon>Bacteria</taxon>
        <taxon>Pseudomonadati</taxon>
        <taxon>Kiritimatiellota</taxon>
        <taxon>Kiritimatiellia</taxon>
        <taxon>Kiritimatiellales</taxon>
        <taxon>Pontiellaceae</taxon>
        <taxon>Pontiella</taxon>
    </lineage>
</organism>
<accession>A0ABU5MU52</accession>
<protein>
    <recommendedName>
        <fullName evidence="4">SGNH hydrolase-type esterase domain-containing protein</fullName>
    </recommendedName>
</protein>
<sequence length="338" mass="37676">MPSYTFNSNTSVGRHPSHLDGGRFVLAVLVLLLLAGGGLELLWRSRGYHPVASDTANLWGLHVDKVSKLNSDALVIVGSSRVQLGLDPAVLKENHGFSEVVQLARAAGSPVPVLEYIVNQTDYRGTVLCGITPGVVFDELQRQRKPLEAALAQRENRPFYAPLEERLIYRIQSVLCLNNTTLSWKLAGNGLVRGNWPNKTYAAFHPSRYIAADYSRCDELDSLLDGFADMVASGAPMKDGSLKKLVNHVAALADRLEKRGGKLVLIRMPSYGKVYEVECREYPKEKYWAAFKQRFGDRAIHFTDLETAMGTPFECPDGSHLDYRDAERISKELGRWIK</sequence>
<keyword evidence="1" id="KW-0472">Membrane</keyword>
<keyword evidence="1" id="KW-0812">Transmembrane</keyword>
<dbReference type="RefSeq" id="WP_322607543.1">
    <property type="nucleotide sequence ID" value="NZ_JARVCO010000004.1"/>
</dbReference>
<evidence type="ECO:0008006" key="4">
    <source>
        <dbReference type="Google" id="ProtNLM"/>
    </source>
</evidence>
<proteinExistence type="predicted"/>
<name>A0ABU5MU52_9BACT</name>
<feature type="transmembrane region" description="Helical" evidence="1">
    <location>
        <begin position="24"/>
        <end position="43"/>
    </location>
</feature>
<dbReference type="Proteomes" id="UP001290861">
    <property type="component" value="Unassembled WGS sequence"/>
</dbReference>